<dbReference type="Pfam" id="PF09718">
    <property type="entry name" value="Tape_meas_lam_C"/>
    <property type="match status" value="1"/>
</dbReference>
<feature type="domain" description="Bacteriophage tail tape measure C-terminal" evidence="2">
    <location>
        <begin position="391"/>
        <end position="461"/>
    </location>
</feature>
<dbReference type="InterPro" id="IPR006431">
    <property type="entry name" value="Phage_tape_meas_C"/>
</dbReference>
<reference evidence="3" key="1">
    <citation type="submission" date="2020-05" db="EMBL/GenBank/DDBJ databases">
        <authorList>
            <person name="Chiriac C."/>
            <person name="Salcher M."/>
            <person name="Ghai R."/>
            <person name="Kavagutti S V."/>
        </authorList>
    </citation>
    <scope>NUCLEOTIDE SEQUENCE</scope>
</reference>
<evidence type="ECO:0000256" key="1">
    <source>
        <dbReference type="SAM" id="Coils"/>
    </source>
</evidence>
<keyword evidence="1" id="KW-0175">Coiled coil</keyword>
<gene>
    <name evidence="3" type="ORF">UFOVP367_62</name>
</gene>
<evidence type="ECO:0000313" key="3">
    <source>
        <dbReference type="EMBL" id="CAB5223072.1"/>
    </source>
</evidence>
<organism evidence="3">
    <name type="scientific">uncultured Caudovirales phage</name>
    <dbReference type="NCBI Taxonomy" id="2100421"/>
    <lineage>
        <taxon>Viruses</taxon>
        <taxon>Duplodnaviria</taxon>
        <taxon>Heunggongvirae</taxon>
        <taxon>Uroviricota</taxon>
        <taxon>Caudoviricetes</taxon>
        <taxon>Peduoviridae</taxon>
        <taxon>Maltschvirus</taxon>
        <taxon>Maltschvirus maltsch</taxon>
    </lineage>
</organism>
<evidence type="ECO:0000259" key="2">
    <source>
        <dbReference type="Pfam" id="PF09718"/>
    </source>
</evidence>
<proteinExistence type="predicted"/>
<accession>A0A6J7X256</accession>
<feature type="coiled-coil region" evidence="1">
    <location>
        <begin position="279"/>
        <end position="309"/>
    </location>
</feature>
<name>A0A6J7X256_9CAUD</name>
<dbReference type="EMBL" id="LR798310">
    <property type="protein sequence ID" value="CAB5223072.1"/>
    <property type="molecule type" value="Genomic_DNA"/>
</dbReference>
<sequence>MAIISRLAVLLGLDSGEFNKNLGIAKDKVEGFSLGAKVSLAAVGTAFVAASREAIQFADQINDVAKANEVAVSSVLELSQALAINGGDVSDSAKIFASFTNKVDEAAQGSDKLRKSFKDLGITTKELGTLSEQELFEKTLKGLSNIEDPIRRNALAFDLLGRAVRGVDIKGLYADYEKAKGSFEGSDEVYKRIGLAIDAMDVRWLHFKDNLAKNVLPVLEAIAKALDTIHKVNQRLDPYFEKIDKFFGLGPKGAQGSSTYSPMDYSGAAGPNFTADRSGIEAKRKIEQSESEKKAAEALKKQQEFYEKEVLISQAKAGRLQKENELAFLGENEKRRQLELYDLEQKRKQLTLGDQFGRKMTEKQADEWARVEKARIEEQYKIQESQRTFEFGWKKAYASYIENATNAAKMGEQAFVSLTQNMESAIDKFVTTGKISFSDLAKSIIADLIKIQMRAQMTSIFSNIGSIFGFGGGGSKGLFNTAPSAGGLKFFADGGSPPVGVPSIVGERGPELFIPSSSGTIIPNNQLGSAMGGGPQVVYNGPYIANMSAIDTQSATQFLAKNRQAVWSANQSAQRSLPQSR</sequence>
<protein>
    <submittedName>
        <fullName evidence="3">Bacteriophage lambda, GpH, tail tape measure, C-terminal</fullName>
    </submittedName>
</protein>